<dbReference type="PANTHER" id="PTHR42792:SF2">
    <property type="entry name" value="FLAGELLIN"/>
    <property type="match status" value="1"/>
</dbReference>
<dbReference type="GO" id="GO:0005576">
    <property type="term" value="C:extracellular region"/>
    <property type="evidence" value="ECO:0007669"/>
    <property type="project" value="UniProtKB-SubCell"/>
</dbReference>
<evidence type="ECO:0000259" key="4">
    <source>
        <dbReference type="Pfam" id="PF00669"/>
    </source>
</evidence>
<dbReference type="InterPro" id="IPR001029">
    <property type="entry name" value="Flagellin_N"/>
</dbReference>
<dbReference type="Proteomes" id="UP001268683">
    <property type="component" value="Chromosome"/>
</dbReference>
<dbReference type="Pfam" id="PF00669">
    <property type="entry name" value="Flagellin_N"/>
    <property type="match status" value="1"/>
</dbReference>
<comment type="subcellular location">
    <subcellularLocation>
        <location evidence="3">Secreted</location>
    </subcellularLocation>
    <subcellularLocation>
        <location evidence="3">Bacterial flagellum</location>
    </subcellularLocation>
</comment>
<reference evidence="6" key="1">
    <citation type="submission" date="2023-04" db="EMBL/GenBank/DDBJ databases">
        <title>Complete genome sequence of Temperatibacter marinus.</title>
        <authorList>
            <person name="Rong J.-C."/>
            <person name="Yi M.-L."/>
            <person name="Zhao Q."/>
        </authorList>
    </citation>
    <scope>NUCLEOTIDE SEQUENCE</scope>
    <source>
        <strain evidence="6">NBRC 110045</strain>
    </source>
</reference>
<comment type="function">
    <text evidence="3">Flagellin is the subunit protein which polymerizes to form the filaments of bacterial flagella.</text>
</comment>
<sequence length="276" mass="28483">MVDSVNSNAGSALGIQSLTSTNRLLNKTQNELTTGRSVNSAADDAATFAIAQQLFSSLQGRNAVSDSLDRALSTVDVSLAAGGIVSDLLLDLKEKAVQASDPGLDDDSRRALDTEFQVLKEQITSTLSSAGFNGTNPLVSGGGDITALSNEKGDDVISISEQDLSLGGSNITLSDGKNILSSTSASSAVSDIEDSINNVSQVLSDLGSGFNRLEQAKSFNQISSDAIETGISNLTDANLASTAANLAAQQVKQSLGIQSLSIANNAPKQLLKLFNE</sequence>
<keyword evidence="6" id="KW-0969">Cilium</keyword>
<evidence type="ECO:0000313" key="7">
    <source>
        <dbReference type="Proteomes" id="UP001268683"/>
    </source>
</evidence>
<name>A0AA52EDM4_9PROT</name>
<proteinExistence type="inferred from homology"/>
<dbReference type="PANTHER" id="PTHR42792">
    <property type="entry name" value="FLAGELLIN"/>
    <property type="match status" value="1"/>
</dbReference>
<dbReference type="SUPFAM" id="SSF64518">
    <property type="entry name" value="Phase 1 flagellin"/>
    <property type="match status" value="1"/>
</dbReference>
<evidence type="ECO:0000313" key="6">
    <source>
        <dbReference type="EMBL" id="WND01738.1"/>
    </source>
</evidence>
<dbReference type="GO" id="GO:0009288">
    <property type="term" value="C:bacterial-type flagellum"/>
    <property type="evidence" value="ECO:0007669"/>
    <property type="project" value="UniProtKB-SubCell"/>
</dbReference>
<dbReference type="AlphaFoldDB" id="A0AA52EDM4"/>
<dbReference type="Pfam" id="PF00700">
    <property type="entry name" value="Flagellin_C"/>
    <property type="match status" value="1"/>
</dbReference>
<dbReference type="InterPro" id="IPR046358">
    <property type="entry name" value="Flagellin_C"/>
</dbReference>
<feature type="domain" description="Flagellin C-terminal" evidence="5">
    <location>
        <begin position="191"/>
        <end position="274"/>
    </location>
</feature>
<dbReference type="PRINTS" id="PR00207">
    <property type="entry name" value="FLAGELLIN"/>
</dbReference>
<dbReference type="GO" id="GO:0005198">
    <property type="term" value="F:structural molecule activity"/>
    <property type="evidence" value="ECO:0007669"/>
    <property type="project" value="UniProtKB-UniRule"/>
</dbReference>
<keyword evidence="3" id="KW-0964">Secreted</keyword>
<keyword evidence="6" id="KW-0282">Flagellum</keyword>
<keyword evidence="6" id="KW-0966">Cell projection</keyword>
<feature type="domain" description="Flagellin N-terminal" evidence="4">
    <location>
        <begin position="5"/>
        <end position="136"/>
    </location>
</feature>
<evidence type="ECO:0000256" key="1">
    <source>
        <dbReference type="ARBA" id="ARBA00005709"/>
    </source>
</evidence>
<dbReference type="RefSeq" id="WP_310797567.1">
    <property type="nucleotide sequence ID" value="NZ_CP123872.1"/>
</dbReference>
<evidence type="ECO:0000259" key="5">
    <source>
        <dbReference type="Pfam" id="PF00700"/>
    </source>
</evidence>
<protein>
    <recommendedName>
        <fullName evidence="3">Flagellin</fullName>
    </recommendedName>
</protein>
<organism evidence="6 7">
    <name type="scientific">Temperatibacter marinus</name>
    <dbReference type="NCBI Taxonomy" id="1456591"/>
    <lineage>
        <taxon>Bacteria</taxon>
        <taxon>Pseudomonadati</taxon>
        <taxon>Pseudomonadota</taxon>
        <taxon>Alphaproteobacteria</taxon>
        <taxon>Kordiimonadales</taxon>
        <taxon>Temperatibacteraceae</taxon>
        <taxon>Temperatibacter</taxon>
    </lineage>
</organism>
<keyword evidence="2 3" id="KW-0975">Bacterial flagellum</keyword>
<gene>
    <name evidence="6" type="ORF">QGN29_09245</name>
</gene>
<dbReference type="InterPro" id="IPR001492">
    <property type="entry name" value="Flagellin"/>
</dbReference>
<dbReference type="Gene3D" id="1.20.1330.10">
    <property type="entry name" value="f41 fragment of flagellin, N-terminal domain"/>
    <property type="match status" value="1"/>
</dbReference>
<dbReference type="KEGG" id="tmk:QGN29_09245"/>
<evidence type="ECO:0000256" key="2">
    <source>
        <dbReference type="ARBA" id="ARBA00023143"/>
    </source>
</evidence>
<keyword evidence="7" id="KW-1185">Reference proteome</keyword>
<accession>A0AA52EDM4</accession>
<dbReference type="EMBL" id="CP123872">
    <property type="protein sequence ID" value="WND01738.1"/>
    <property type="molecule type" value="Genomic_DNA"/>
</dbReference>
<comment type="similarity">
    <text evidence="1 3">Belongs to the bacterial flagellin family.</text>
</comment>
<evidence type="ECO:0000256" key="3">
    <source>
        <dbReference type="RuleBase" id="RU362073"/>
    </source>
</evidence>